<comment type="pathway">
    <text evidence="1 11">One-carbon metabolism; tetrahydrofolate interconversion.</text>
</comment>
<dbReference type="PRINTS" id="PR00085">
    <property type="entry name" value="THFDHDRGNASE"/>
</dbReference>
<dbReference type="Pfam" id="PF00763">
    <property type="entry name" value="THF_DHG_CYH"/>
    <property type="match status" value="1"/>
</dbReference>
<keyword evidence="8 11" id="KW-0368">Histidine biosynthesis</keyword>
<dbReference type="Proteomes" id="UP001500740">
    <property type="component" value="Unassembled WGS sequence"/>
</dbReference>
<accession>A0ABP3K1B8</accession>
<dbReference type="EC" id="1.5.1.5" evidence="11"/>
<evidence type="ECO:0000259" key="13">
    <source>
        <dbReference type="Pfam" id="PF02882"/>
    </source>
</evidence>
<keyword evidence="3 11" id="KW-0028">Amino-acid biosynthesis</keyword>
<comment type="similarity">
    <text evidence="11">Belongs to the tetrahydrofolate dehydrogenase/cyclohydrolase family.</text>
</comment>
<evidence type="ECO:0000256" key="9">
    <source>
        <dbReference type="ARBA" id="ARBA00023167"/>
    </source>
</evidence>
<dbReference type="InterPro" id="IPR036291">
    <property type="entry name" value="NAD(P)-bd_dom_sf"/>
</dbReference>
<reference evidence="15" key="1">
    <citation type="journal article" date="2019" name="Int. J. Syst. Evol. Microbiol.">
        <title>The Global Catalogue of Microorganisms (GCM) 10K type strain sequencing project: providing services to taxonomists for standard genome sequencing and annotation.</title>
        <authorList>
            <consortium name="The Broad Institute Genomics Platform"/>
            <consortium name="The Broad Institute Genome Sequencing Center for Infectious Disease"/>
            <person name="Wu L."/>
            <person name="Ma J."/>
        </authorList>
    </citation>
    <scope>NUCLEOTIDE SEQUENCE [LARGE SCALE GENOMIC DNA]</scope>
    <source>
        <strain evidence="15">JCM 14193</strain>
    </source>
</reference>
<dbReference type="RefSeq" id="WP_343784260.1">
    <property type="nucleotide sequence ID" value="NZ_BAAACZ010000026.1"/>
</dbReference>
<dbReference type="CDD" id="cd01080">
    <property type="entry name" value="NAD_bind_m-THF_DH_Cyclohyd"/>
    <property type="match status" value="1"/>
</dbReference>
<comment type="subunit">
    <text evidence="11">Homodimer.</text>
</comment>
<evidence type="ECO:0000256" key="1">
    <source>
        <dbReference type="ARBA" id="ARBA00004777"/>
    </source>
</evidence>
<dbReference type="EC" id="3.5.4.9" evidence="11"/>
<dbReference type="SUPFAM" id="SSF51735">
    <property type="entry name" value="NAD(P)-binding Rossmann-fold domains"/>
    <property type="match status" value="1"/>
</dbReference>
<dbReference type="PANTHER" id="PTHR48099:SF5">
    <property type="entry name" value="C-1-TETRAHYDROFOLATE SYNTHASE, CYTOPLASMIC"/>
    <property type="match status" value="1"/>
</dbReference>
<evidence type="ECO:0000313" key="15">
    <source>
        <dbReference type="Proteomes" id="UP001500740"/>
    </source>
</evidence>
<comment type="caution">
    <text evidence="14">The sequence shown here is derived from an EMBL/GenBank/DDBJ whole genome shotgun (WGS) entry which is preliminary data.</text>
</comment>
<protein>
    <recommendedName>
        <fullName evidence="11">Bifunctional protein FolD</fullName>
    </recommendedName>
    <domain>
        <recommendedName>
            <fullName evidence="11">Methylenetetrahydrofolate dehydrogenase</fullName>
            <ecNumber evidence="11">1.5.1.5</ecNumber>
        </recommendedName>
    </domain>
    <domain>
        <recommendedName>
            <fullName evidence="11">Methenyltetrahydrofolate cyclohydrolase</fullName>
            <ecNumber evidence="11">3.5.4.9</ecNumber>
        </recommendedName>
    </domain>
</protein>
<keyword evidence="10 11" id="KW-0511">Multifunctional enzyme</keyword>
<keyword evidence="7 11" id="KW-0560">Oxidoreductase</keyword>
<evidence type="ECO:0000256" key="3">
    <source>
        <dbReference type="ARBA" id="ARBA00022605"/>
    </source>
</evidence>
<evidence type="ECO:0000256" key="2">
    <source>
        <dbReference type="ARBA" id="ARBA00022563"/>
    </source>
</evidence>
<evidence type="ECO:0000256" key="6">
    <source>
        <dbReference type="ARBA" id="ARBA00022857"/>
    </source>
</evidence>
<dbReference type="EMBL" id="BAAACZ010000026">
    <property type="protein sequence ID" value="GAA0469105.1"/>
    <property type="molecule type" value="Genomic_DNA"/>
</dbReference>
<comment type="catalytic activity">
    <reaction evidence="11">
        <text>(6R)-5,10-methenyltetrahydrofolate + H2O = (6R)-10-formyltetrahydrofolate + H(+)</text>
        <dbReference type="Rhea" id="RHEA:23700"/>
        <dbReference type="ChEBI" id="CHEBI:15377"/>
        <dbReference type="ChEBI" id="CHEBI:15378"/>
        <dbReference type="ChEBI" id="CHEBI:57455"/>
        <dbReference type="ChEBI" id="CHEBI:195366"/>
        <dbReference type="EC" id="3.5.4.9"/>
    </reaction>
</comment>
<keyword evidence="4 11" id="KW-0658">Purine biosynthesis</keyword>
<keyword evidence="2 11" id="KW-0554">One-carbon metabolism</keyword>
<sequence length="277" mass="30154">MTKLLYGNPVASEIQLRLLNYMKSINKQPKIATIIVGDDVSSHKYVNMKEMASVKMGIEPLSFRLDKHITQDELIELIDKLNSDYEVDGILLQHPIPGHLNEREAFDRILLEKDVDGVTSTSFGDIAMGKNSFLSCTPAAIIELIKYYDIEMKSKHIVVIGRSSILGKPLSSALINEDATVTTCHSYTRNVEEIVGQADIVIAAVGKPKFVKGKWIKEGAIVIDAGYNPGNAGDVDYGSCLEKCSAITPVPGGVGPVTIAKLLEHTVLAAGKKAKYI</sequence>
<evidence type="ECO:0000313" key="14">
    <source>
        <dbReference type="EMBL" id="GAA0469105.1"/>
    </source>
</evidence>
<evidence type="ECO:0000256" key="10">
    <source>
        <dbReference type="ARBA" id="ARBA00023268"/>
    </source>
</evidence>
<evidence type="ECO:0000256" key="11">
    <source>
        <dbReference type="HAMAP-Rule" id="MF_01576"/>
    </source>
</evidence>
<dbReference type="InterPro" id="IPR020631">
    <property type="entry name" value="THF_DH/CycHdrlase_NAD-bd_dom"/>
</dbReference>
<keyword evidence="9 11" id="KW-0486">Methionine biosynthesis</keyword>
<organism evidence="14 15">
    <name type="scientific">Alkalibacillus silvisoli</name>
    <dbReference type="NCBI Taxonomy" id="392823"/>
    <lineage>
        <taxon>Bacteria</taxon>
        <taxon>Bacillati</taxon>
        <taxon>Bacillota</taxon>
        <taxon>Bacilli</taxon>
        <taxon>Bacillales</taxon>
        <taxon>Bacillaceae</taxon>
        <taxon>Alkalibacillus</taxon>
    </lineage>
</organism>
<dbReference type="InterPro" id="IPR046346">
    <property type="entry name" value="Aminoacid_DH-like_N_sf"/>
</dbReference>
<evidence type="ECO:0000256" key="7">
    <source>
        <dbReference type="ARBA" id="ARBA00023002"/>
    </source>
</evidence>
<evidence type="ECO:0000259" key="12">
    <source>
        <dbReference type="Pfam" id="PF00763"/>
    </source>
</evidence>
<gene>
    <name evidence="14" type="primary">folD_2</name>
    <name evidence="11" type="synonym">folD</name>
    <name evidence="14" type="ORF">GCM10008935_26170</name>
</gene>
<keyword evidence="15" id="KW-1185">Reference proteome</keyword>
<name>A0ABP3K1B8_9BACI</name>
<feature type="domain" description="Tetrahydrofolate dehydrogenase/cyclohydrolase catalytic" evidence="12">
    <location>
        <begin position="5"/>
        <end position="116"/>
    </location>
</feature>
<keyword evidence="6 11" id="KW-0521">NADP</keyword>
<evidence type="ECO:0000256" key="8">
    <source>
        <dbReference type="ARBA" id="ARBA00023102"/>
    </source>
</evidence>
<dbReference type="HAMAP" id="MF_01576">
    <property type="entry name" value="THF_DHG_CYH"/>
    <property type="match status" value="1"/>
</dbReference>
<comment type="catalytic activity">
    <reaction evidence="11">
        <text>(6R)-5,10-methylene-5,6,7,8-tetrahydrofolate + NADP(+) = (6R)-5,10-methenyltetrahydrofolate + NADPH</text>
        <dbReference type="Rhea" id="RHEA:22812"/>
        <dbReference type="ChEBI" id="CHEBI:15636"/>
        <dbReference type="ChEBI" id="CHEBI:57455"/>
        <dbReference type="ChEBI" id="CHEBI:57783"/>
        <dbReference type="ChEBI" id="CHEBI:58349"/>
        <dbReference type="EC" id="1.5.1.5"/>
    </reaction>
</comment>
<dbReference type="PANTHER" id="PTHR48099">
    <property type="entry name" value="C-1-TETRAHYDROFOLATE SYNTHASE, CYTOPLASMIC-RELATED"/>
    <property type="match status" value="1"/>
</dbReference>
<evidence type="ECO:0000256" key="4">
    <source>
        <dbReference type="ARBA" id="ARBA00022755"/>
    </source>
</evidence>
<dbReference type="SUPFAM" id="SSF53223">
    <property type="entry name" value="Aminoacid dehydrogenase-like, N-terminal domain"/>
    <property type="match status" value="1"/>
</dbReference>
<comment type="function">
    <text evidence="11">Catalyzes the oxidation of 5,10-methylenetetrahydrofolate to 5,10-methenyltetrahydrofolate and then the hydrolysis of 5,10-methenyltetrahydrofolate to 10-formyltetrahydrofolate.</text>
</comment>
<evidence type="ECO:0000256" key="5">
    <source>
        <dbReference type="ARBA" id="ARBA00022801"/>
    </source>
</evidence>
<proteinExistence type="inferred from homology"/>
<feature type="binding site" evidence="11">
    <location>
        <begin position="161"/>
        <end position="163"/>
    </location>
    <ligand>
        <name>NADP(+)</name>
        <dbReference type="ChEBI" id="CHEBI:58349"/>
    </ligand>
</feature>
<dbReference type="Gene3D" id="3.40.50.10860">
    <property type="entry name" value="Leucine Dehydrogenase, chain A, domain 1"/>
    <property type="match status" value="1"/>
</dbReference>
<dbReference type="Gene3D" id="3.40.50.720">
    <property type="entry name" value="NAD(P)-binding Rossmann-like Domain"/>
    <property type="match status" value="1"/>
</dbReference>
<dbReference type="Pfam" id="PF02882">
    <property type="entry name" value="THF_DHG_CYH_C"/>
    <property type="match status" value="1"/>
</dbReference>
<dbReference type="InterPro" id="IPR020630">
    <property type="entry name" value="THF_DH/CycHdrlase_cat_dom"/>
</dbReference>
<dbReference type="InterPro" id="IPR000672">
    <property type="entry name" value="THF_DH/CycHdrlase"/>
</dbReference>
<feature type="domain" description="Tetrahydrofolate dehydrogenase/cyclohydrolase NAD(P)-binding" evidence="13">
    <location>
        <begin position="135"/>
        <end position="272"/>
    </location>
</feature>
<comment type="caution">
    <text evidence="11">Lacks conserved residue(s) required for the propagation of feature annotation.</text>
</comment>
<keyword evidence="5 11" id="KW-0378">Hydrolase</keyword>